<dbReference type="EMBL" id="JARJCW010000050">
    <property type="protein sequence ID" value="KAJ7203534.1"/>
    <property type="molecule type" value="Genomic_DNA"/>
</dbReference>
<feature type="compositionally biased region" description="Polar residues" evidence="1">
    <location>
        <begin position="178"/>
        <end position="189"/>
    </location>
</feature>
<dbReference type="CDD" id="cd21037">
    <property type="entry name" value="MLKL_NTD"/>
    <property type="match status" value="1"/>
</dbReference>
<comment type="caution">
    <text evidence="2">The sequence shown here is derived from an EMBL/GenBank/DDBJ whole genome shotgun (WGS) entry which is preliminary data.</text>
</comment>
<dbReference type="Proteomes" id="UP001219525">
    <property type="component" value="Unassembled WGS sequence"/>
</dbReference>
<accession>A0AAD6Y660</accession>
<evidence type="ECO:0000313" key="2">
    <source>
        <dbReference type="EMBL" id="KAJ7203534.1"/>
    </source>
</evidence>
<gene>
    <name evidence="2" type="ORF">GGX14DRAFT_569981</name>
</gene>
<name>A0AAD6Y660_9AGAR</name>
<dbReference type="GO" id="GO:0007166">
    <property type="term" value="P:cell surface receptor signaling pathway"/>
    <property type="evidence" value="ECO:0007669"/>
    <property type="project" value="InterPro"/>
</dbReference>
<dbReference type="InterPro" id="IPR059179">
    <property type="entry name" value="MLKL-like_MCAfunc"/>
</dbReference>
<proteinExistence type="predicted"/>
<protein>
    <submittedName>
        <fullName evidence="2">Uncharacterized protein</fullName>
    </submittedName>
</protein>
<feature type="region of interest" description="Disordered" evidence="1">
    <location>
        <begin position="173"/>
        <end position="201"/>
    </location>
</feature>
<keyword evidence="3" id="KW-1185">Reference proteome</keyword>
<reference evidence="2" key="1">
    <citation type="submission" date="2023-03" db="EMBL/GenBank/DDBJ databases">
        <title>Massive genome expansion in bonnet fungi (Mycena s.s.) driven by repeated elements and novel gene families across ecological guilds.</title>
        <authorList>
            <consortium name="Lawrence Berkeley National Laboratory"/>
            <person name="Harder C.B."/>
            <person name="Miyauchi S."/>
            <person name="Viragh M."/>
            <person name="Kuo A."/>
            <person name="Thoen E."/>
            <person name="Andreopoulos B."/>
            <person name="Lu D."/>
            <person name="Skrede I."/>
            <person name="Drula E."/>
            <person name="Henrissat B."/>
            <person name="Morin E."/>
            <person name="Kohler A."/>
            <person name="Barry K."/>
            <person name="LaButti K."/>
            <person name="Morin E."/>
            <person name="Salamov A."/>
            <person name="Lipzen A."/>
            <person name="Mereny Z."/>
            <person name="Hegedus B."/>
            <person name="Baldrian P."/>
            <person name="Stursova M."/>
            <person name="Weitz H."/>
            <person name="Taylor A."/>
            <person name="Grigoriev I.V."/>
            <person name="Nagy L.G."/>
            <person name="Martin F."/>
            <person name="Kauserud H."/>
        </authorList>
    </citation>
    <scope>NUCLEOTIDE SEQUENCE</scope>
    <source>
        <strain evidence="2">9144</strain>
    </source>
</reference>
<dbReference type="AlphaFoldDB" id="A0AAD6Y660"/>
<evidence type="ECO:0000313" key="3">
    <source>
        <dbReference type="Proteomes" id="UP001219525"/>
    </source>
</evidence>
<sequence length="380" mass="41079">MAVLSDVAPYPYDEQLRGLTVSILGMIQQVKDNKAGFCQLAEDTGELVHALLSGVLSPNSPKTNTSFLNNMVLLLSEIKTFILKHISRNSLHRMVTGHTNASKIRYYDAQILQAFELLKVKRQITTHEGIFDMKETLEHMRLQLSEIGESATSISAPDSSSQLSNDRETVGPPAINILTPSPETASTTRAPGLAKNKFGSLRGGASNKSLDPMIPQLDHNAQPCTTDLTMVPPEEIDSSVLASRSLTPLPVVANDSDFPLNTFIPMTSTPLEVGTCAPSPPTLDTTPPPPASDINSFNNSSGNLINSTLLGAFAVTPINSLDRSSANLSTQELDHYGPSLRTLVAPRPTLANQHDFDDSSGNIIFHVPERTIILFSRLES</sequence>
<dbReference type="Gene3D" id="1.20.930.20">
    <property type="entry name" value="Adaptor protein Cbl, N-terminal domain"/>
    <property type="match status" value="1"/>
</dbReference>
<dbReference type="InterPro" id="IPR036537">
    <property type="entry name" value="Adaptor_Cbl_N_dom_sf"/>
</dbReference>
<evidence type="ECO:0000256" key="1">
    <source>
        <dbReference type="SAM" id="MobiDB-lite"/>
    </source>
</evidence>
<organism evidence="2 3">
    <name type="scientific">Mycena pura</name>
    <dbReference type="NCBI Taxonomy" id="153505"/>
    <lineage>
        <taxon>Eukaryota</taxon>
        <taxon>Fungi</taxon>
        <taxon>Dikarya</taxon>
        <taxon>Basidiomycota</taxon>
        <taxon>Agaricomycotina</taxon>
        <taxon>Agaricomycetes</taxon>
        <taxon>Agaricomycetidae</taxon>
        <taxon>Agaricales</taxon>
        <taxon>Marasmiineae</taxon>
        <taxon>Mycenaceae</taxon>
        <taxon>Mycena</taxon>
    </lineage>
</organism>